<name>A0A6P6VJR4_COFAR</name>
<reference evidence="6" key="2">
    <citation type="submission" date="2025-08" db="UniProtKB">
        <authorList>
            <consortium name="RefSeq"/>
        </authorList>
    </citation>
    <scope>IDENTIFICATION</scope>
    <source>
        <tissue evidence="6">Leaves</tissue>
    </source>
</reference>
<dbReference type="AlphaFoldDB" id="A0A6P6VJR4"/>
<dbReference type="GeneID" id="113724535"/>
<dbReference type="InterPro" id="IPR026992">
    <property type="entry name" value="DIOX_N"/>
</dbReference>
<dbReference type="RefSeq" id="XP_027103228.1">
    <property type="nucleotide sequence ID" value="XM_027247427.2"/>
</dbReference>
<evidence type="ECO:0000259" key="4">
    <source>
        <dbReference type="PROSITE" id="PS51471"/>
    </source>
</evidence>
<dbReference type="PANTHER" id="PTHR47990">
    <property type="entry name" value="2-OXOGLUTARATE (2OG) AND FE(II)-DEPENDENT OXYGENASE SUPERFAMILY PROTEIN-RELATED"/>
    <property type="match status" value="1"/>
</dbReference>
<dbReference type="GO" id="GO:0002238">
    <property type="term" value="P:response to molecule of fungal origin"/>
    <property type="evidence" value="ECO:0007669"/>
    <property type="project" value="UniProtKB-ARBA"/>
</dbReference>
<evidence type="ECO:0000313" key="6">
    <source>
        <dbReference type="RefSeq" id="XP_027103228.1"/>
    </source>
</evidence>
<dbReference type="Gene3D" id="2.60.120.330">
    <property type="entry name" value="B-lactam Antibiotic, Isopenicillin N Synthase, Chain"/>
    <property type="match status" value="1"/>
</dbReference>
<dbReference type="InterPro" id="IPR027443">
    <property type="entry name" value="IPNS-like_sf"/>
</dbReference>
<dbReference type="GO" id="GO:0046872">
    <property type="term" value="F:metal ion binding"/>
    <property type="evidence" value="ECO:0007669"/>
    <property type="project" value="UniProtKB-KW"/>
</dbReference>
<comment type="similarity">
    <text evidence="3">Belongs to the iron/ascorbate-dependent oxidoreductase family.</text>
</comment>
<dbReference type="Pfam" id="PF14226">
    <property type="entry name" value="DIOX_N"/>
    <property type="match status" value="1"/>
</dbReference>
<evidence type="ECO:0000256" key="2">
    <source>
        <dbReference type="ARBA" id="ARBA00023004"/>
    </source>
</evidence>
<gene>
    <name evidence="6" type="primary">LOC113724535</name>
</gene>
<dbReference type="InterPro" id="IPR044861">
    <property type="entry name" value="IPNS-like_FE2OG_OXY"/>
</dbReference>
<dbReference type="InterPro" id="IPR050231">
    <property type="entry name" value="Iron_ascorbate_oxido_reductase"/>
</dbReference>
<dbReference type="SUPFAM" id="SSF51197">
    <property type="entry name" value="Clavaminate synthase-like"/>
    <property type="match status" value="1"/>
</dbReference>
<dbReference type="GO" id="GO:0009805">
    <property type="term" value="P:coumarin biosynthetic process"/>
    <property type="evidence" value="ECO:0007669"/>
    <property type="project" value="UniProtKB-ARBA"/>
</dbReference>
<keyword evidence="5" id="KW-1185">Reference proteome</keyword>
<accession>A0A6P6VJR4</accession>
<dbReference type="PROSITE" id="PS51471">
    <property type="entry name" value="FE2OG_OXY"/>
    <property type="match status" value="1"/>
</dbReference>
<feature type="domain" description="Fe2OG dioxygenase" evidence="4">
    <location>
        <begin position="173"/>
        <end position="274"/>
    </location>
</feature>
<dbReference type="Proteomes" id="UP001652660">
    <property type="component" value="Chromosome 2c"/>
</dbReference>
<dbReference type="GO" id="GO:0016706">
    <property type="term" value="F:2-oxoglutarate-dependent dioxygenase activity"/>
    <property type="evidence" value="ECO:0007669"/>
    <property type="project" value="UniProtKB-ARBA"/>
</dbReference>
<dbReference type="OrthoDB" id="288590at2759"/>
<sequence length="339" mass="38238">MENNPQVYTPQTQQNNIVPVIYFTAENLNPGTGSWFSTCKAVREALEEFSCFVAVYDKVEPEFISDAFASFKELFNLPMETKLLNTIPDRPAFGYIRPRPETPVHETVGIEDSTTIGAVQSFANVIWPSGNDHFCETIHSYTKQVSEVNRLVSRMIFESYGVGKYSDSHIESTSYLLRANAYRVPHEKEPNLGIIPHTDTSFVSVVKQDSVQGLQVQLKDGTWIPVHLPQSSFAVMAGDAMLAWSNGRVHPCFHRVIMKEKARFSIALFSFHKGVVQVPKELADDNYPLRFKSFDHFGLLNFRLKNPALSCQERVKAYCGIKDAWESINSCVGSQTQPN</sequence>
<keyword evidence="3" id="KW-0560">Oxidoreductase</keyword>
<dbReference type="InterPro" id="IPR005123">
    <property type="entry name" value="Oxoglu/Fe-dep_dioxygenase_dom"/>
</dbReference>
<evidence type="ECO:0000256" key="1">
    <source>
        <dbReference type="ARBA" id="ARBA00022723"/>
    </source>
</evidence>
<evidence type="ECO:0000256" key="3">
    <source>
        <dbReference type="RuleBase" id="RU003682"/>
    </source>
</evidence>
<keyword evidence="2 3" id="KW-0408">Iron</keyword>
<dbReference type="Pfam" id="PF03171">
    <property type="entry name" value="2OG-FeII_Oxy"/>
    <property type="match status" value="1"/>
</dbReference>
<reference evidence="5" key="1">
    <citation type="journal article" date="2025" name="Foods">
        <title>Unveiling the Microbial Signatures of Arabica Coffee Cherries: Insights into Ripeness Specific Diversity, Functional Traits, and Implications for Quality and Safety.</title>
        <authorList>
            <consortium name="RefSeq"/>
            <person name="Tenea G.N."/>
            <person name="Cifuentes V."/>
            <person name="Reyes P."/>
            <person name="Cevallos-Vallejos M."/>
        </authorList>
    </citation>
    <scope>NUCLEOTIDE SEQUENCE [LARGE SCALE GENOMIC DNA]</scope>
</reference>
<proteinExistence type="inferred from homology"/>
<organism evidence="5 6">
    <name type="scientific">Coffea arabica</name>
    <name type="common">Arabian coffee</name>
    <dbReference type="NCBI Taxonomy" id="13443"/>
    <lineage>
        <taxon>Eukaryota</taxon>
        <taxon>Viridiplantae</taxon>
        <taxon>Streptophyta</taxon>
        <taxon>Embryophyta</taxon>
        <taxon>Tracheophyta</taxon>
        <taxon>Spermatophyta</taxon>
        <taxon>Magnoliopsida</taxon>
        <taxon>eudicotyledons</taxon>
        <taxon>Gunneridae</taxon>
        <taxon>Pentapetalae</taxon>
        <taxon>asterids</taxon>
        <taxon>lamiids</taxon>
        <taxon>Gentianales</taxon>
        <taxon>Rubiaceae</taxon>
        <taxon>Ixoroideae</taxon>
        <taxon>Gardenieae complex</taxon>
        <taxon>Bertiereae - Coffeeae clade</taxon>
        <taxon>Coffeeae</taxon>
        <taxon>Coffea</taxon>
    </lineage>
</organism>
<protein>
    <submittedName>
        <fullName evidence="6">Deoxypodophyllotoxin synthase-like</fullName>
    </submittedName>
</protein>
<evidence type="ECO:0000313" key="5">
    <source>
        <dbReference type="Proteomes" id="UP001652660"/>
    </source>
</evidence>
<keyword evidence="1 3" id="KW-0479">Metal-binding</keyword>